<name>A0A372JK91_9ACTN</name>
<protein>
    <submittedName>
        <fullName evidence="1">Uncharacterized protein</fullName>
    </submittedName>
</protein>
<sequence>MMVYTDLAGILSIRAAMLSALEDMSRHIDVAVRTTVLRKRTERRALIVAVRLMIWRGRGDRWLSGLSGVCSRGRSKAKSRDGRGWGIAVLGAVALMFLLPQRLDYLEEQRAYLWDLPTSRSRAKWVCAECVSIAKLTVILRWKRSERA</sequence>
<dbReference type="AlphaFoldDB" id="A0A372JK91"/>
<evidence type="ECO:0000313" key="1">
    <source>
        <dbReference type="EMBL" id="RFU40226.1"/>
    </source>
</evidence>
<dbReference type="RefSeq" id="WP_117358670.1">
    <property type="nucleotide sequence ID" value="NZ_QURH01000299.1"/>
</dbReference>
<proteinExistence type="predicted"/>
<dbReference type="EMBL" id="QURH01000299">
    <property type="protein sequence ID" value="RFU40226.1"/>
    <property type="molecule type" value="Genomic_DNA"/>
</dbReference>
<dbReference type="OrthoDB" id="5198303at2"/>
<comment type="caution">
    <text evidence="1">The sequence shown here is derived from an EMBL/GenBank/DDBJ whole genome shotgun (WGS) entry which is preliminary data.</text>
</comment>
<dbReference type="Proteomes" id="UP000261811">
    <property type="component" value="Unassembled WGS sequence"/>
</dbReference>
<gene>
    <name evidence="1" type="ORF">DZF91_18280</name>
</gene>
<organism evidence="1 2">
    <name type="scientific">Actinomadura logoneensis</name>
    <dbReference type="NCBI Taxonomy" id="2293572"/>
    <lineage>
        <taxon>Bacteria</taxon>
        <taxon>Bacillati</taxon>
        <taxon>Actinomycetota</taxon>
        <taxon>Actinomycetes</taxon>
        <taxon>Streptosporangiales</taxon>
        <taxon>Thermomonosporaceae</taxon>
        <taxon>Actinomadura</taxon>
    </lineage>
</organism>
<accession>A0A372JK91</accession>
<reference evidence="1 2" key="1">
    <citation type="submission" date="2018-08" db="EMBL/GenBank/DDBJ databases">
        <title>Actinomadura jelena sp. nov., a novel Actinomycete isolated from soil in Chad.</title>
        <authorList>
            <person name="Shi L."/>
        </authorList>
    </citation>
    <scope>NUCLEOTIDE SEQUENCE [LARGE SCALE GENOMIC DNA]</scope>
    <source>
        <strain evidence="1 2">NEAU-G17</strain>
    </source>
</reference>
<keyword evidence="2" id="KW-1185">Reference proteome</keyword>
<evidence type="ECO:0000313" key="2">
    <source>
        <dbReference type="Proteomes" id="UP000261811"/>
    </source>
</evidence>